<evidence type="ECO:0000256" key="1">
    <source>
        <dbReference type="SAM" id="MobiDB-lite"/>
    </source>
</evidence>
<feature type="compositionally biased region" description="Polar residues" evidence="1">
    <location>
        <begin position="104"/>
        <end position="125"/>
    </location>
</feature>
<keyword evidence="4" id="KW-1185">Reference proteome</keyword>
<feature type="compositionally biased region" description="Polar residues" evidence="1">
    <location>
        <begin position="31"/>
        <end position="53"/>
    </location>
</feature>
<dbReference type="AlphaFoldDB" id="A0A292IIN7"/>
<accession>A0A292IIN7</accession>
<protein>
    <recommendedName>
        <fullName evidence="5">DUF31 domain-containing protein</fullName>
    </recommendedName>
</protein>
<feature type="chain" id="PRO_5012132254" description="DUF31 domain-containing protein" evidence="2">
    <location>
        <begin position="27"/>
        <end position="636"/>
    </location>
</feature>
<dbReference type="Proteomes" id="UP000261764">
    <property type="component" value="Chromosome I"/>
</dbReference>
<dbReference type="PROSITE" id="PS51257">
    <property type="entry name" value="PROKAR_LIPOPROTEIN"/>
    <property type="match status" value="1"/>
</dbReference>
<gene>
    <name evidence="3" type="ORF">MAMA39_04250</name>
</gene>
<evidence type="ECO:0000313" key="3">
    <source>
        <dbReference type="EMBL" id="CDN40545.1"/>
    </source>
</evidence>
<proteinExistence type="predicted"/>
<organism evidence="3 4">
    <name type="scientific">Mycoplasma amphoriforme A39</name>
    <dbReference type="NCBI Taxonomy" id="572419"/>
    <lineage>
        <taxon>Bacteria</taxon>
        <taxon>Bacillati</taxon>
        <taxon>Mycoplasmatota</taxon>
        <taxon>Mollicutes</taxon>
        <taxon>Mycoplasmataceae</taxon>
        <taxon>Mycoplasma</taxon>
    </lineage>
</organism>
<sequence length="636" mass="71256">MLKLKKRILFIGFVLSIPLISGIASACSTPGNVTQGNQGSTETLPSGSNNNQTKPEENNKQTESEGKNNQTKPEENNKQVKPEEKNQAKPEINNKQTEQKQNKPEGNNNKTQSEENNQQTGQNETKMVSDLYTQISSVSTSVSDKFLASQKALEIKNANESNNVATFSKIAKAKLPTLTNPFSYRFVTVVGDDNTATINLWVVIQKKVAQARTVFYNVDGSTHTNPNAVGKQVTISGFAKRQSQQPENKTNKLVLDYYNLNLKRAVRNEASTSVIKNVTNVSVEIVNETTKQKLKTRNEVIEFFQALTHYNLIRQFAEKITKKFEADSFYNKAAINYISFNPEKTFAENAKFQDTINQTYSENGYNLVLSGGGIGNLGSDQNNFTLVSSVSGNSSNSGEVYYVHKFKDLKAIEKEFFHFLHKPLFTSFNRTNQYHESSDKNSKFTPVIPDYKFDLGDDMFPEAFRNIKVVSREINGTKNLKLAIPGITTTKEMIYFLQAVVKYKQVNKFKNLVKHALTVEHAYGDPARNQNINWISFNPEKTGDESKTSWTGEQLVLGGRGYHHVLIIDQEESAATQNQIAATINSNGENQFGKLASIDGQGDNKLPNRNVFAELNYLLSRAVITTFDANNPFQNK</sequence>
<feature type="signal peptide" evidence="2">
    <location>
        <begin position="1"/>
        <end position="26"/>
    </location>
</feature>
<evidence type="ECO:0008006" key="5">
    <source>
        <dbReference type="Google" id="ProtNLM"/>
    </source>
</evidence>
<feature type="compositionally biased region" description="Basic and acidic residues" evidence="1">
    <location>
        <begin position="54"/>
        <end position="88"/>
    </location>
</feature>
<dbReference type="RefSeq" id="WP_343251165.1">
    <property type="nucleotide sequence ID" value="NZ_HG937516.1"/>
</dbReference>
<evidence type="ECO:0000313" key="4">
    <source>
        <dbReference type="Proteomes" id="UP000261764"/>
    </source>
</evidence>
<keyword evidence="2" id="KW-0732">Signal</keyword>
<evidence type="ECO:0000256" key="2">
    <source>
        <dbReference type="SAM" id="SignalP"/>
    </source>
</evidence>
<dbReference type="EMBL" id="HG937516">
    <property type="protein sequence ID" value="CDN40545.1"/>
    <property type="molecule type" value="Genomic_DNA"/>
</dbReference>
<reference evidence="3 4" key="1">
    <citation type="journal article" date="2015" name="Clin. Infect. Dis.">
        <title>Genomic Investigations unmask Mycoplasma amphoriforme, a new respiratory pathogen.</title>
        <authorList>
            <person name="Gillespie S.H."/>
            <person name="Ling C.L."/>
            <person name="Oravcova K."/>
            <person name="Pinheiro M."/>
            <person name="Wells L."/>
            <person name="Bryant J.M."/>
            <person name="McHugh T.D."/>
            <person name="Bebear C."/>
            <person name="Webster D."/>
            <person name="Harris S.R."/>
            <person name="Seth-Smith H.M."/>
            <person name="Thomson N.R."/>
        </authorList>
    </citation>
    <scope>NUCLEOTIDE SEQUENCE [LARGE SCALE GENOMIC DNA]</scope>
    <source>
        <strain evidence="3 4">A39</strain>
    </source>
</reference>
<feature type="region of interest" description="Disordered" evidence="1">
    <location>
        <begin position="31"/>
        <end position="125"/>
    </location>
</feature>
<name>A0A292IIN7_9MOLU</name>
<dbReference type="KEGG" id="mamp:MAMA39_04250"/>